<evidence type="ECO:0000313" key="2">
    <source>
        <dbReference type="Proteomes" id="UP000037696"/>
    </source>
</evidence>
<evidence type="ECO:0000313" key="1">
    <source>
        <dbReference type="EMBL" id="KOS46582.1"/>
    </source>
</evidence>
<name>A0A0M9WIW7_9EURO</name>
<dbReference type="Proteomes" id="UP000037696">
    <property type="component" value="Unassembled WGS sequence"/>
</dbReference>
<reference evidence="1 2" key="1">
    <citation type="submission" date="2015-08" db="EMBL/GenBank/DDBJ databases">
        <title>Genome sequencing of Penicillium nordicum.</title>
        <authorList>
            <person name="Nguyen H.D."/>
            <person name="Seifert K.A."/>
        </authorList>
    </citation>
    <scope>NUCLEOTIDE SEQUENCE [LARGE SCALE GENOMIC DNA]</scope>
    <source>
        <strain evidence="1 2">DAOMC 185683</strain>
    </source>
</reference>
<dbReference type="EMBL" id="LHQQ01000027">
    <property type="protein sequence ID" value="KOS46582.1"/>
    <property type="molecule type" value="Genomic_DNA"/>
</dbReference>
<gene>
    <name evidence="1" type="ORF">ACN38_g2482</name>
</gene>
<sequence length="78" mass="8655">MVQHATNPLVVHMGASAERTAKALREIFLAVCTTNNAPSGFYLEIGGHFLPKSEVILNFKDVLSPFVAYGQMKIYRED</sequence>
<protein>
    <submittedName>
        <fullName evidence="1">Uncharacterized protein</fullName>
    </submittedName>
</protein>
<accession>A0A0M9WIW7</accession>
<organism evidence="1 2">
    <name type="scientific">Penicillium nordicum</name>
    <dbReference type="NCBI Taxonomy" id="229535"/>
    <lineage>
        <taxon>Eukaryota</taxon>
        <taxon>Fungi</taxon>
        <taxon>Dikarya</taxon>
        <taxon>Ascomycota</taxon>
        <taxon>Pezizomycotina</taxon>
        <taxon>Eurotiomycetes</taxon>
        <taxon>Eurotiomycetidae</taxon>
        <taxon>Eurotiales</taxon>
        <taxon>Aspergillaceae</taxon>
        <taxon>Penicillium</taxon>
    </lineage>
</organism>
<keyword evidence="2" id="KW-1185">Reference proteome</keyword>
<comment type="caution">
    <text evidence="1">The sequence shown here is derived from an EMBL/GenBank/DDBJ whole genome shotgun (WGS) entry which is preliminary data.</text>
</comment>
<dbReference type="AlphaFoldDB" id="A0A0M9WIW7"/>
<proteinExistence type="predicted"/>